<feature type="transmembrane region" description="Helical" evidence="6">
    <location>
        <begin position="238"/>
        <end position="257"/>
    </location>
</feature>
<dbReference type="InterPro" id="IPR036259">
    <property type="entry name" value="MFS_trans_sf"/>
</dbReference>
<keyword evidence="5 6" id="KW-0472">Membrane</keyword>
<evidence type="ECO:0000256" key="5">
    <source>
        <dbReference type="ARBA" id="ARBA00023136"/>
    </source>
</evidence>
<evidence type="ECO:0000313" key="8">
    <source>
        <dbReference type="Proteomes" id="UP000254869"/>
    </source>
</evidence>
<dbReference type="GO" id="GO:0022857">
    <property type="term" value="F:transmembrane transporter activity"/>
    <property type="evidence" value="ECO:0007669"/>
    <property type="project" value="InterPro"/>
</dbReference>
<name>A0A370I3D7_9NOCA</name>
<dbReference type="PANTHER" id="PTHR23513">
    <property type="entry name" value="INTEGRAL MEMBRANE EFFLUX PROTEIN-RELATED"/>
    <property type="match status" value="1"/>
</dbReference>
<dbReference type="CDD" id="cd06173">
    <property type="entry name" value="MFS_MefA_like"/>
    <property type="match status" value="1"/>
</dbReference>
<evidence type="ECO:0000256" key="1">
    <source>
        <dbReference type="ARBA" id="ARBA00004651"/>
    </source>
</evidence>
<reference evidence="7 8" key="1">
    <citation type="submission" date="2018-07" db="EMBL/GenBank/DDBJ databases">
        <title>Genomic Encyclopedia of Type Strains, Phase IV (KMG-IV): sequencing the most valuable type-strain genomes for metagenomic binning, comparative biology and taxonomic classification.</title>
        <authorList>
            <person name="Goeker M."/>
        </authorList>
    </citation>
    <scope>NUCLEOTIDE SEQUENCE [LARGE SCALE GENOMIC DNA]</scope>
    <source>
        <strain evidence="7 8">DSM 44290</strain>
    </source>
</reference>
<feature type="transmembrane region" description="Helical" evidence="6">
    <location>
        <begin position="57"/>
        <end position="78"/>
    </location>
</feature>
<feature type="transmembrane region" description="Helical" evidence="6">
    <location>
        <begin position="28"/>
        <end position="50"/>
    </location>
</feature>
<dbReference type="InterPro" id="IPR011701">
    <property type="entry name" value="MFS"/>
</dbReference>
<dbReference type="Pfam" id="PF07690">
    <property type="entry name" value="MFS_1"/>
    <property type="match status" value="1"/>
</dbReference>
<proteinExistence type="predicted"/>
<dbReference type="RefSeq" id="WP_211335878.1">
    <property type="nucleotide sequence ID" value="NZ_QQBC01000006.1"/>
</dbReference>
<dbReference type="GO" id="GO:0005886">
    <property type="term" value="C:plasma membrane"/>
    <property type="evidence" value="ECO:0007669"/>
    <property type="project" value="UniProtKB-SubCell"/>
</dbReference>
<dbReference type="AlphaFoldDB" id="A0A370I3D7"/>
<evidence type="ECO:0000256" key="2">
    <source>
        <dbReference type="ARBA" id="ARBA00022475"/>
    </source>
</evidence>
<dbReference type="SUPFAM" id="SSF103473">
    <property type="entry name" value="MFS general substrate transporter"/>
    <property type="match status" value="1"/>
</dbReference>
<evidence type="ECO:0000256" key="3">
    <source>
        <dbReference type="ARBA" id="ARBA00022692"/>
    </source>
</evidence>
<organism evidence="7 8">
    <name type="scientific">Nocardia pseudobrasiliensis</name>
    <dbReference type="NCBI Taxonomy" id="45979"/>
    <lineage>
        <taxon>Bacteria</taxon>
        <taxon>Bacillati</taxon>
        <taxon>Actinomycetota</taxon>
        <taxon>Actinomycetes</taxon>
        <taxon>Mycobacteriales</taxon>
        <taxon>Nocardiaceae</taxon>
        <taxon>Nocardia</taxon>
    </lineage>
</organism>
<evidence type="ECO:0000256" key="6">
    <source>
        <dbReference type="SAM" id="Phobius"/>
    </source>
</evidence>
<keyword evidence="2" id="KW-1003">Cell membrane</keyword>
<dbReference type="Gene3D" id="1.20.1250.20">
    <property type="entry name" value="MFS general substrate transporter like domains"/>
    <property type="match status" value="1"/>
</dbReference>
<keyword evidence="4 6" id="KW-1133">Transmembrane helix</keyword>
<comment type="subcellular location">
    <subcellularLocation>
        <location evidence="1">Cell membrane</location>
        <topology evidence="1">Multi-pass membrane protein</topology>
    </subcellularLocation>
</comment>
<comment type="caution">
    <text evidence="7">The sequence shown here is derived from an EMBL/GenBank/DDBJ whole genome shotgun (WGS) entry which is preliminary data.</text>
</comment>
<dbReference type="EMBL" id="QQBC01000006">
    <property type="protein sequence ID" value="RDI65258.1"/>
    <property type="molecule type" value="Genomic_DNA"/>
</dbReference>
<dbReference type="PANTHER" id="PTHR23513:SF6">
    <property type="entry name" value="MAJOR FACILITATOR SUPERFAMILY ASSOCIATED DOMAIN-CONTAINING PROTEIN"/>
    <property type="match status" value="1"/>
</dbReference>
<feature type="transmembrane region" description="Helical" evidence="6">
    <location>
        <begin position="263"/>
        <end position="285"/>
    </location>
</feature>
<feature type="transmembrane region" description="Helical" evidence="6">
    <location>
        <begin position="211"/>
        <end position="231"/>
    </location>
</feature>
<sequence length="357" mass="37423">MAALSGIAAAAVALPLGPFVEFRRKRAIMVRADLVAFAVLASVPAAAWLGVLSYAQLCVVGAMSALCTIVFNAANGAYVKSLVPEPIRMRANSRLETVFWTVSIVGAPIGGALVSMFGATFTILVDAGSYLLSALGLRGIATPEPAPEHRRPGRHRAVEIHSGWSYIFGHPLLRRLFWNAMLFGGSLMLTGPLMALLMLRELGFTPWQYGLAMGLPTVGGLAGALCAPRLVTRFGGRAVLLGFGALRTCWLGLMVLAGPGVGGLIVIVAADTLLLFCAGVFNPIFTTYRMNATADDYMARVGTAWSISSKSVQPAFIAVGGLLAAATSTRTAIGCAAVLLVTSSLLLPWRRSASSEV</sequence>
<dbReference type="Proteomes" id="UP000254869">
    <property type="component" value="Unassembled WGS sequence"/>
</dbReference>
<feature type="transmembrane region" description="Helical" evidence="6">
    <location>
        <begin position="98"/>
        <end position="125"/>
    </location>
</feature>
<dbReference type="STRING" id="1210086.GCA_001613105_06770"/>
<keyword evidence="3 6" id="KW-0812">Transmembrane</keyword>
<keyword evidence="8" id="KW-1185">Reference proteome</keyword>
<evidence type="ECO:0000256" key="4">
    <source>
        <dbReference type="ARBA" id="ARBA00022989"/>
    </source>
</evidence>
<evidence type="ECO:0000313" key="7">
    <source>
        <dbReference type="EMBL" id="RDI65258.1"/>
    </source>
</evidence>
<gene>
    <name evidence="7" type="ORF">DFR76_106127</name>
</gene>
<feature type="transmembrane region" description="Helical" evidence="6">
    <location>
        <begin position="176"/>
        <end position="199"/>
    </location>
</feature>
<protein>
    <submittedName>
        <fullName evidence="7">MFS transporter</fullName>
    </submittedName>
</protein>
<accession>A0A370I3D7</accession>